<dbReference type="EMBL" id="JARQWQ010000054">
    <property type="protein sequence ID" value="KAK2556671.1"/>
    <property type="molecule type" value="Genomic_DNA"/>
</dbReference>
<evidence type="ECO:0000313" key="1">
    <source>
        <dbReference type="EMBL" id="KAK2556671.1"/>
    </source>
</evidence>
<evidence type="ECO:0000313" key="2">
    <source>
        <dbReference type="Proteomes" id="UP001249851"/>
    </source>
</evidence>
<protein>
    <submittedName>
        <fullName evidence="1">Uncharacterized protein</fullName>
    </submittedName>
</protein>
<reference evidence="1" key="1">
    <citation type="journal article" date="2023" name="G3 (Bethesda)">
        <title>Whole genome assembly and annotation of the endangered Caribbean coral Acropora cervicornis.</title>
        <authorList>
            <person name="Selwyn J.D."/>
            <person name="Vollmer S.V."/>
        </authorList>
    </citation>
    <scope>NUCLEOTIDE SEQUENCE</scope>
    <source>
        <strain evidence="1">K2</strain>
    </source>
</reference>
<dbReference type="AlphaFoldDB" id="A0AAD9Q962"/>
<name>A0AAD9Q962_ACRCE</name>
<organism evidence="1 2">
    <name type="scientific">Acropora cervicornis</name>
    <name type="common">Staghorn coral</name>
    <dbReference type="NCBI Taxonomy" id="6130"/>
    <lineage>
        <taxon>Eukaryota</taxon>
        <taxon>Metazoa</taxon>
        <taxon>Cnidaria</taxon>
        <taxon>Anthozoa</taxon>
        <taxon>Hexacorallia</taxon>
        <taxon>Scleractinia</taxon>
        <taxon>Astrocoeniina</taxon>
        <taxon>Acroporidae</taxon>
        <taxon>Acropora</taxon>
    </lineage>
</organism>
<proteinExistence type="predicted"/>
<accession>A0AAD9Q962</accession>
<dbReference type="Proteomes" id="UP001249851">
    <property type="component" value="Unassembled WGS sequence"/>
</dbReference>
<comment type="caution">
    <text evidence="1">The sequence shown here is derived from an EMBL/GenBank/DDBJ whole genome shotgun (WGS) entry which is preliminary data.</text>
</comment>
<reference evidence="1" key="2">
    <citation type="journal article" date="2023" name="Science">
        <title>Genomic signatures of disease resistance in endangered staghorn corals.</title>
        <authorList>
            <person name="Vollmer S.V."/>
            <person name="Selwyn J.D."/>
            <person name="Despard B.A."/>
            <person name="Roesel C.L."/>
        </authorList>
    </citation>
    <scope>NUCLEOTIDE SEQUENCE</scope>
    <source>
        <strain evidence="1">K2</strain>
    </source>
</reference>
<gene>
    <name evidence="1" type="ORF">P5673_021222</name>
</gene>
<feature type="non-terminal residue" evidence="1">
    <location>
        <position position="1"/>
    </location>
</feature>
<sequence length="1209" mass="138266">MDEHISFLKTSCRLCGNQVKGKSDVADKQSFKLELWLRFQINVDVDNDEIHPSVICPACKRVLYRIRGATDPASVSTSKQPFLWRRHDQDCYCLRKITKVGRPSKKKAKTTCIAIVEGSDTESGEEIETEHEMDSCQQFRNLMKNIKLMDKELALVCAENLSEQFHFIFLDRENMDAGIKNLTVGDRMLITSAIFNSEKENVKSDIASCSQTYKHLPALLQVTLHGWVQARNSVLTCAIKSLCHENAKPFERAVATDQLYSLVSPSFVSPLLFATNLLAYSVTRSKLALNINGKLHPAGGHSTVRNWLNNLTMTVPESPTGDLLTAIDNDQVLIKKWTVRKDNRAQISVLTSVCVAQISPYGTLQLQPSLAPRNWSKRIKVAKENPEERTKVIEACSPSETDKNVIRHENKLLIHEILKELLKEQTKTPGGWKDDVDLRVEEIEAKEGRRVCPVCQAVMERSRRKCINPECRVSLKSAEKEVQGTDVLWTALVAPIRQFHHRVKETHLGFVIDDKEEAHIVVKEQISECNNEFQHVPSNHPSHPVKVVAGDPVFVNPNSQEALKEVLRRVGKAANVKRYNPSDPGARQWLNVTMDGLPYLVCRKVINTVLLCTECGDEVTEDSLTDHCLKVHNGEKCSTVNEFDWVVLRIGKLHFEMNMARHFIDLNWEVFLSRLASELGFVSEAAQKFVRKDSDHHKTMSILRVCHMGFWKELLIPYVRDRLDAKLPVSVSDYLYKWLPDVGWQNATYNYIFGMTWTYLMSIHVFHMGVRRNNSTYVRAGQIVDRACYPEDLGRFVQSTESISTSGNASKGEDMDACLEEMNKDSKVWQHGSMVAMDWLRIFRNLENLSKVRNWLFSIIGLKNPKDEAADSQRKYDFQDEILAWRIKLRKEKYLQGGVSDAVTSLDCTQLDCDLKHYEETLKRNRLNLFNNHFIDGEKRSDVSIQTLFVTAEERAVTEDIKNSSKDEILRRVLDKIQQISDEEIREPLSQKLDHLRKNINKSKKENLVIFYNEILEELQQSQAQQETAYVVEEEGQTLACYLPNDVDSIREELRTKVMFSKSLKKTYTLQDVKGSQIGRVQYFLNKALHGMYHNGQISRMSGIVNGEPRLSTNPSSTQKFSRNKQAGGGAYNLSPPRLELSDPRFMQNLCWKESARPFVSAKTKKICQLKCCNLFINKCCLQTALMFIFCVFQYGRYTKSFLSPFGCS</sequence>
<keyword evidence="2" id="KW-1185">Reference proteome</keyword>